<reference evidence="1 2" key="1">
    <citation type="journal article" date="2024" name="Commun. Biol.">
        <title>Comparative genomic analysis of thermophilic fungi reveals convergent evolutionary adaptations and gene losses.</title>
        <authorList>
            <person name="Steindorff A.S."/>
            <person name="Aguilar-Pontes M.V."/>
            <person name="Robinson A.J."/>
            <person name="Andreopoulos B."/>
            <person name="LaButti K."/>
            <person name="Kuo A."/>
            <person name="Mondo S."/>
            <person name="Riley R."/>
            <person name="Otillar R."/>
            <person name="Haridas S."/>
            <person name="Lipzen A."/>
            <person name="Grimwood J."/>
            <person name="Schmutz J."/>
            <person name="Clum A."/>
            <person name="Reid I.D."/>
            <person name="Moisan M.C."/>
            <person name="Butler G."/>
            <person name="Nguyen T.T.M."/>
            <person name="Dewar K."/>
            <person name="Conant G."/>
            <person name="Drula E."/>
            <person name="Henrissat B."/>
            <person name="Hansel C."/>
            <person name="Singer S."/>
            <person name="Hutchinson M.I."/>
            <person name="de Vries R.P."/>
            <person name="Natvig D.O."/>
            <person name="Powell A.J."/>
            <person name="Tsang A."/>
            <person name="Grigoriev I.V."/>
        </authorList>
    </citation>
    <scope>NUCLEOTIDE SEQUENCE [LARGE SCALE GENOMIC DNA]</scope>
    <source>
        <strain evidence="1 2">ATCC 24622</strain>
    </source>
</reference>
<name>A0ABR3VWF3_9PEZI</name>
<proteinExistence type="predicted"/>
<accession>A0ABR3VWF3</accession>
<keyword evidence="2" id="KW-1185">Reference proteome</keyword>
<organism evidence="1 2">
    <name type="scientific">Phialemonium thermophilum</name>
    <dbReference type="NCBI Taxonomy" id="223376"/>
    <lineage>
        <taxon>Eukaryota</taxon>
        <taxon>Fungi</taxon>
        <taxon>Dikarya</taxon>
        <taxon>Ascomycota</taxon>
        <taxon>Pezizomycotina</taxon>
        <taxon>Sordariomycetes</taxon>
        <taxon>Sordariomycetidae</taxon>
        <taxon>Cephalothecales</taxon>
        <taxon>Cephalothecaceae</taxon>
        <taxon>Phialemonium</taxon>
    </lineage>
</organism>
<evidence type="ECO:0000313" key="1">
    <source>
        <dbReference type="EMBL" id="KAL1846875.1"/>
    </source>
</evidence>
<protein>
    <submittedName>
        <fullName evidence="1">Uncharacterized protein</fullName>
    </submittedName>
</protein>
<dbReference type="EMBL" id="JAZHXJ010001008">
    <property type="protein sequence ID" value="KAL1846875.1"/>
    <property type="molecule type" value="Genomic_DNA"/>
</dbReference>
<gene>
    <name evidence="1" type="ORF">VTK73DRAFT_176</name>
</gene>
<sequence length="106" mass="12157">MVLVPGWVPPTREHFETLLFLWKFFPLGASLQWLVSWYGMGKTSVDSRFNLPGRIGWMTMESPGFLMLLYNMNTLPRLHGITDLPWQNKVLAGLFVSVPLAHELVL</sequence>
<comment type="caution">
    <text evidence="1">The sequence shown here is derived from an EMBL/GenBank/DDBJ whole genome shotgun (WGS) entry which is preliminary data.</text>
</comment>
<evidence type="ECO:0000313" key="2">
    <source>
        <dbReference type="Proteomes" id="UP001586593"/>
    </source>
</evidence>
<dbReference type="Proteomes" id="UP001586593">
    <property type="component" value="Unassembled WGS sequence"/>
</dbReference>